<evidence type="ECO:0000313" key="3">
    <source>
        <dbReference type="Proteomes" id="UP000177583"/>
    </source>
</evidence>
<feature type="transmembrane region" description="Helical" evidence="1">
    <location>
        <begin position="96"/>
        <end position="115"/>
    </location>
</feature>
<sequence length="408" mass="46212">MISATGYGKAQGTSVRIVGGLDWLLVWLVGLYSVLYPPFVSHVWFESLYRLTVEGLLLAFLTLVYLGTRGGRFAVTFLTALVLVSLYGMFSGEALAQVFSFLNKLLFLMLLYRVARDRPRFARYLRQGWVWFWVLTFLLALTAFTTKFLGLLRFGPFPFPVHYPYQFHPLLGNLLDKNLGGVMFPRVCGFFDEPGLLAFFAGLNFYIGPRLFESKIRGRWFSVLALAAGLTTLSYTLFIFLAVWFVLKVTKLLDYKVEFTLLLLGIGLVSVLTFVLLVQNIDLLPNSSGIDRLKRMLHVWEEYKALNFYQILFGTGILPLKAILSGGANAGLLQVFIARGLLLSLFFFGVILKLLDQRKTLTLYVLYFSLAFDFFWYPLFLTGLVVSFFAVPPLSAQPKPGSPLTPRF</sequence>
<keyword evidence="1" id="KW-0812">Transmembrane</keyword>
<name>A0A1F6GNR2_9PROT</name>
<protein>
    <submittedName>
        <fullName evidence="2">Uncharacterized protein</fullName>
    </submittedName>
</protein>
<feature type="transmembrane region" description="Helical" evidence="1">
    <location>
        <begin position="17"/>
        <end position="36"/>
    </location>
</feature>
<organism evidence="2 3">
    <name type="scientific">Candidatus Lambdaproteobacteria bacterium RIFOXYD2_FULL_56_26</name>
    <dbReference type="NCBI Taxonomy" id="1817773"/>
    <lineage>
        <taxon>Bacteria</taxon>
        <taxon>Pseudomonadati</taxon>
        <taxon>Pseudomonadota</taxon>
        <taxon>Candidatus Lambdaproteobacteria</taxon>
    </lineage>
</organism>
<proteinExistence type="predicted"/>
<evidence type="ECO:0000313" key="2">
    <source>
        <dbReference type="EMBL" id="OGG99713.1"/>
    </source>
</evidence>
<dbReference type="Proteomes" id="UP000177583">
    <property type="component" value="Unassembled WGS sequence"/>
</dbReference>
<dbReference type="EMBL" id="MFNF01000055">
    <property type="protein sequence ID" value="OGG99713.1"/>
    <property type="molecule type" value="Genomic_DNA"/>
</dbReference>
<keyword evidence="1" id="KW-0472">Membrane</keyword>
<feature type="transmembrane region" description="Helical" evidence="1">
    <location>
        <begin position="48"/>
        <end position="66"/>
    </location>
</feature>
<dbReference type="AlphaFoldDB" id="A0A1F6GNR2"/>
<accession>A0A1F6GNR2</accession>
<feature type="transmembrane region" description="Helical" evidence="1">
    <location>
        <begin position="127"/>
        <end position="149"/>
    </location>
</feature>
<reference evidence="2 3" key="1">
    <citation type="journal article" date="2016" name="Nat. Commun.">
        <title>Thousands of microbial genomes shed light on interconnected biogeochemical processes in an aquifer system.</title>
        <authorList>
            <person name="Anantharaman K."/>
            <person name="Brown C.T."/>
            <person name="Hug L.A."/>
            <person name="Sharon I."/>
            <person name="Castelle C.J."/>
            <person name="Probst A.J."/>
            <person name="Thomas B.C."/>
            <person name="Singh A."/>
            <person name="Wilkins M.J."/>
            <person name="Karaoz U."/>
            <person name="Brodie E.L."/>
            <person name="Williams K.H."/>
            <person name="Hubbard S.S."/>
            <person name="Banfield J.F."/>
        </authorList>
    </citation>
    <scope>NUCLEOTIDE SEQUENCE [LARGE SCALE GENOMIC DNA]</scope>
</reference>
<feature type="transmembrane region" description="Helical" evidence="1">
    <location>
        <begin position="220"/>
        <end position="247"/>
    </location>
</feature>
<evidence type="ECO:0000256" key="1">
    <source>
        <dbReference type="SAM" id="Phobius"/>
    </source>
</evidence>
<feature type="transmembrane region" description="Helical" evidence="1">
    <location>
        <begin position="73"/>
        <end position="90"/>
    </location>
</feature>
<feature type="transmembrane region" description="Helical" evidence="1">
    <location>
        <begin position="330"/>
        <end position="352"/>
    </location>
</feature>
<comment type="caution">
    <text evidence="2">The sequence shown here is derived from an EMBL/GenBank/DDBJ whole genome shotgun (WGS) entry which is preliminary data.</text>
</comment>
<feature type="transmembrane region" description="Helical" evidence="1">
    <location>
        <begin position="364"/>
        <end position="391"/>
    </location>
</feature>
<gene>
    <name evidence="2" type="ORF">A2557_06120</name>
</gene>
<keyword evidence="1" id="KW-1133">Transmembrane helix</keyword>
<feature type="transmembrane region" description="Helical" evidence="1">
    <location>
        <begin position="259"/>
        <end position="284"/>
    </location>
</feature>